<sequence length="539" mass="61694">MSLDKRIDQTSVTVDKTRSKWSVKIEDIGPDQIVQHILPLQDIAENRKLKKSKKGVDVKTHLQYTTTFSNQHRKASTQDEEIADEEEDELVPLNAGDTLEQDEEDPMIGKSVFKFRTPKKSGQMALKVPIITSYCAHTVPCLSINYILTRIIENVISLGIMELQRSDQDDLQFQCLRATLLTTEKDRRPALPPLTMNNQLLYQIYFLKIESHRPASAVEKWFTRLFPNSAYPADRFNRQVDNVAEKASTLSETELKEFLKKRVDFDFIYSSLDQHGVTRLLDHGLIKKCSVTNEMVVDLVHFFRKTKIVVLQLFDTLTALSVKPLTYSNKEACRVEKNTKTKKNKSRLQPEEINDFFQCEFATESSNDKDDTIKMLEKKCETVKSLKKDKLSLQKDCLRLSKKKQILLKELEEKGGLIAELQDILAHESQIIRARSGLYNQLSDDMQKTIMSLEGDAGVSADKCPQVIDIVSMNLFHQTLNLPHWTTANKIVEEVHAVAKIHVAEALIENKNVTLHSNGTSREKKKFVDHHITLENGRN</sequence>
<name>A0AAE0XEC7_9GAST</name>
<accession>A0AAE0XEC7</accession>
<comment type="caution">
    <text evidence="2">The sequence shown here is derived from an EMBL/GenBank/DDBJ whole genome shotgun (WGS) entry which is preliminary data.</text>
</comment>
<feature type="region of interest" description="Disordered" evidence="1">
    <location>
        <begin position="69"/>
        <end position="88"/>
    </location>
</feature>
<reference evidence="2" key="1">
    <citation type="journal article" date="2023" name="G3 (Bethesda)">
        <title>A reference genome for the long-term kleptoplast-retaining sea slug Elysia crispata morphotype clarki.</title>
        <authorList>
            <person name="Eastman K.E."/>
            <person name="Pendleton A.L."/>
            <person name="Shaikh M.A."/>
            <person name="Suttiyut T."/>
            <person name="Ogas R."/>
            <person name="Tomko P."/>
            <person name="Gavelis G."/>
            <person name="Widhalm J.R."/>
            <person name="Wisecaver J.H."/>
        </authorList>
    </citation>
    <scope>NUCLEOTIDE SEQUENCE</scope>
    <source>
        <strain evidence="2">ECLA1</strain>
    </source>
</reference>
<gene>
    <name evidence="2" type="ORF">RRG08_004028</name>
</gene>
<keyword evidence="3" id="KW-1185">Reference proteome</keyword>
<evidence type="ECO:0000313" key="2">
    <source>
        <dbReference type="EMBL" id="KAK3691719.1"/>
    </source>
</evidence>
<dbReference type="AlphaFoldDB" id="A0AAE0XEC7"/>
<protein>
    <submittedName>
        <fullName evidence="2">Uncharacterized protein</fullName>
    </submittedName>
</protein>
<dbReference type="Proteomes" id="UP001283361">
    <property type="component" value="Unassembled WGS sequence"/>
</dbReference>
<evidence type="ECO:0000313" key="3">
    <source>
        <dbReference type="Proteomes" id="UP001283361"/>
    </source>
</evidence>
<organism evidence="2 3">
    <name type="scientific">Elysia crispata</name>
    <name type="common">lettuce slug</name>
    <dbReference type="NCBI Taxonomy" id="231223"/>
    <lineage>
        <taxon>Eukaryota</taxon>
        <taxon>Metazoa</taxon>
        <taxon>Spiralia</taxon>
        <taxon>Lophotrochozoa</taxon>
        <taxon>Mollusca</taxon>
        <taxon>Gastropoda</taxon>
        <taxon>Heterobranchia</taxon>
        <taxon>Euthyneura</taxon>
        <taxon>Panpulmonata</taxon>
        <taxon>Sacoglossa</taxon>
        <taxon>Placobranchoidea</taxon>
        <taxon>Plakobranchidae</taxon>
        <taxon>Elysia</taxon>
    </lineage>
</organism>
<proteinExistence type="predicted"/>
<evidence type="ECO:0000256" key="1">
    <source>
        <dbReference type="SAM" id="MobiDB-lite"/>
    </source>
</evidence>
<feature type="compositionally biased region" description="Acidic residues" evidence="1">
    <location>
        <begin position="78"/>
        <end position="88"/>
    </location>
</feature>
<dbReference type="EMBL" id="JAWDGP010008078">
    <property type="protein sequence ID" value="KAK3691719.1"/>
    <property type="molecule type" value="Genomic_DNA"/>
</dbReference>